<name>A0A1G9YW68_ALLAB</name>
<evidence type="ECO:0000259" key="1">
    <source>
        <dbReference type="Pfam" id="PF02310"/>
    </source>
</evidence>
<protein>
    <submittedName>
        <fullName evidence="2">Methylmalonyl-CoA mutase C-terminal domain-containing protein</fullName>
    </submittedName>
</protein>
<sequence>MIRVVVAGGPDGDADALARALRDAGIEVVHCGASSDPAQVAAAVVQEDADAVALRGATADLRELLAEQGAEDVVIFRPEAKPEDIVESLTAADPRPSDATRTT</sequence>
<dbReference type="STRING" id="211114.SAMN04489726_5049"/>
<evidence type="ECO:0000313" key="2">
    <source>
        <dbReference type="EMBL" id="SDN12576.1"/>
    </source>
</evidence>
<dbReference type="SUPFAM" id="SSF52242">
    <property type="entry name" value="Cobalamin (vitamin B12)-binding domain"/>
    <property type="match status" value="1"/>
</dbReference>
<reference evidence="2 3" key="1">
    <citation type="submission" date="2016-10" db="EMBL/GenBank/DDBJ databases">
        <authorList>
            <person name="de Groot N.N."/>
        </authorList>
    </citation>
    <scope>NUCLEOTIDE SEQUENCE [LARGE SCALE GENOMIC DNA]</scope>
    <source>
        <strain evidence="2 3">DSM 44149</strain>
    </source>
</reference>
<dbReference type="eggNOG" id="COG2185">
    <property type="taxonomic scope" value="Bacteria"/>
</dbReference>
<dbReference type="EMBL" id="LT629701">
    <property type="protein sequence ID" value="SDN12576.1"/>
    <property type="molecule type" value="Genomic_DNA"/>
</dbReference>
<feature type="domain" description="B12-binding" evidence="1">
    <location>
        <begin position="14"/>
        <end position="62"/>
    </location>
</feature>
<dbReference type="InterPro" id="IPR036724">
    <property type="entry name" value="Cobalamin-bd_sf"/>
</dbReference>
<dbReference type="OrthoDB" id="9788468at2"/>
<evidence type="ECO:0000313" key="3">
    <source>
        <dbReference type="Proteomes" id="UP000183376"/>
    </source>
</evidence>
<dbReference type="RefSeq" id="WP_052406898.1">
    <property type="nucleotide sequence ID" value="NZ_JOEF01000002.1"/>
</dbReference>
<accession>A0A1G9YW68</accession>
<keyword evidence="3" id="KW-1185">Reference proteome</keyword>
<dbReference type="Gene3D" id="3.40.50.280">
    <property type="entry name" value="Cobalamin-binding domain"/>
    <property type="match status" value="1"/>
</dbReference>
<dbReference type="Pfam" id="PF02310">
    <property type="entry name" value="B12-binding"/>
    <property type="match status" value="1"/>
</dbReference>
<dbReference type="Proteomes" id="UP000183376">
    <property type="component" value="Chromosome I"/>
</dbReference>
<gene>
    <name evidence="2" type="ORF">SAMN04489726_5049</name>
</gene>
<dbReference type="GO" id="GO:0046872">
    <property type="term" value="F:metal ion binding"/>
    <property type="evidence" value="ECO:0007669"/>
    <property type="project" value="InterPro"/>
</dbReference>
<dbReference type="InterPro" id="IPR006158">
    <property type="entry name" value="Cobalamin-bd"/>
</dbReference>
<proteinExistence type="predicted"/>
<organism evidence="2 3">
    <name type="scientific">Allokutzneria albata</name>
    <name type="common">Kibdelosporangium albatum</name>
    <dbReference type="NCBI Taxonomy" id="211114"/>
    <lineage>
        <taxon>Bacteria</taxon>
        <taxon>Bacillati</taxon>
        <taxon>Actinomycetota</taxon>
        <taxon>Actinomycetes</taxon>
        <taxon>Pseudonocardiales</taxon>
        <taxon>Pseudonocardiaceae</taxon>
        <taxon>Allokutzneria</taxon>
    </lineage>
</organism>
<dbReference type="AlphaFoldDB" id="A0A1G9YW68"/>
<dbReference type="GO" id="GO:0031419">
    <property type="term" value="F:cobalamin binding"/>
    <property type="evidence" value="ECO:0007669"/>
    <property type="project" value="InterPro"/>
</dbReference>